<gene>
    <name evidence="1" type="ORF">JI735_18175</name>
</gene>
<accession>A0A974P780</accession>
<dbReference type="Proteomes" id="UP000595841">
    <property type="component" value="Chromosome"/>
</dbReference>
<proteinExistence type="predicted"/>
<protein>
    <submittedName>
        <fullName evidence="1">Uncharacterized protein</fullName>
    </submittedName>
</protein>
<sequence length="45" mass="5184">MTDIGALAILEMLKCKSDNTLMKWSTPENGLIREEVPLRQLPQWL</sequence>
<dbReference type="KEGG" id="pson:JI735_18175"/>
<dbReference type="EMBL" id="CP068595">
    <property type="protein sequence ID" value="QQZ58697.1"/>
    <property type="molecule type" value="Genomic_DNA"/>
</dbReference>
<evidence type="ECO:0000313" key="1">
    <source>
        <dbReference type="EMBL" id="QQZ58697.1"/>
    </source>
</evidence>
<dbReference type="AlphaFoldDB" id="A0A974P780"/>
<keyword evidence="2" id="KW-1185">Reference proteome</keyword>
<name>A0A974P780_9BACL</name>
<reference evidence="1 2" key="1">
    <citation type="submission" date="2021-01" db="EMBL/GenBank/DDBJ databases">
        <title>Whole genome sequence of Paenibacillus sonchi LMG 24727 for comparative genomics.</title>
        <authorList>
            <person name="Lee G."/>
            <person name="Kim M.-J."/>
            <person name="Lim K."/>
            <person name="Shin J.-H."/>
        </authorList>
    </citation>
    <scope>NUCLEOTIDE SEQUENCE [LARGE SCALE GENOMIC DNA]</scope>
    <source>
        <strain evidence="1 2">LMG 24727</strain>
    </source>
</reference>
<organism evidence="1 2">
    <name type="scientific">Paenibacillus sonchi</name>
    <dbReference type="NCBI Taxonomy" id="373687"/>
    <lineage>
        <taxon>Bacteria</taxon>
        <taxon>Bacillati</taxon>
        <taxon>Bacillota</taxon>
        <taxon>Bacilli</taxon>
        <taxon>Bacillales</taxon>
        <taxon>Paenibacillaceae</taxon>
        <taxon>Paenibacillus</taxon>
        <taxon>Paenibacillus sonchi group</taxon>
    </lineage>
</organism>
<evidence type="ECO:0000313" key="2">
    <source>
        <dbReference type="Proteomes" id="UP000595841"/>
    </source>
</evidence>